<evidence type="ECO:0000313" key="2">
    <source>
        <dbReference type="EMBL" id="KAF2141137.1"/>
    </source>
</evidence>
<evidence type="ECO:0000256" key="1">
    <source>
        <dbReference type="SAM" id="MobiDB-lite"/>
    </source>
</evidence>
<proteinExistence type="predicted"/>
<protein>
    <recommendedName>
        <fullName evidence="4">BTB domain-containing protein</fullName>
    </recommendedName>
</protein>
<dbReference type="GeneID" id="54298162"/>
<feature type="region of interest" description="Disordered" evidence="1">
    <location>
        <begin position="1"/>
        <end position="72"/>
    </location>
</feature>
<keyword evidence="3" id="KW-1185">Reference proteome</keyword>
<dbReference type="Proteomes" id="UP000799438">
    <property type="component" value="Unassembled WGS sequence"/>
</dbReference>
<dbReference type="OrthoDB" id="2129688at2759"/>
<name>A0A6A6BDY5_9PEZI</name>
<evidence type="ECO:0000313" key="3">
    <source>
        <dbReference type="Proteomes" id="UP000799438"/>
    </source>
</evidence>
<gene>
    <name evidence="2" type="ORF">K452DRAFT_288504</name>
</gene>
<dbReference type="RefSeq" id="XP_033396850.1">
    <property type="nucleotide sequence ID" value="XM_033540666.1"/>
</dbReference>
<evidence type="ECO:0008006" key="4">
    <source>
        <dbReference type="Google" id="ProtNLM"/>
    </source>
</evidence>
<sequence length="448" mass="49985">MAPDKRAASPDSNASERPAKMPKQAPVDMKESAENNKLAETNVSSEDTKPAETDASAQNKPVGMSEKNEPAEQKELIETMTIPTDKKPSRFPHFEDGDVSMSLGVDLTLKLHGDKLRSACKLFADFDKLPVRFNLPTSDDVFATVVRLDTSDTNETSPSKNTRAVCANEAVFRYLYQQPVEITALLARGVTVLATRYGCLPAIKDALTMDILEASLGTRLFQDMPMPLLTAGYYLQNKRIFSEAMVHAVGHGLMAGEADKTMPSVVQKLLDLHQENLMATIDQHWAAMFAQLRSDNLPRLIASSFIREYISRNNLQLGHITKAVYNTMNSLRKMNSNKELLNFRTIQQVCDIDNGLQSISTFTDLIKNFDEEEYRDDLCAADAAFQCCVNPQSVEAELNSALERIKKSLIPLFKDDRDLGYFTRPFDGKYPWENDTEEESASSGTKQA</sequence>
<organism evidence="2 3">
    <name type="scientific">Aplosporella prunicola CBS 121167</name>
    <dbReference type="NCBI Taxonomy" id="1176127"/>
    <lineage>
        <taxon>Eukaryota</taxon>
        <taxon>Fungi</taxon>
        <taxon>Dikarya</taxon>
        <taxon>Ascomycota</taxon>
        <taxon>Pezizomycotina</taxon>
        <taxon>Dothideomycetes</taxon>
        <taxon>Dothideomycetes incertae sedis</taxon>
        <taxon>Botryosphaeriales</taxon>
        <taxon>Aplosporellaceae</taxon>
        <taxon>Aplosporella</taxon>
    </lineage>
</organism>
<dbReference type="EMBL" id="ML995488">
    <property type="protein sequence ID" value="KAF2141137.1"/>
    <property type="molecule type" value="Genomic_DNA"/>
</dbReference>
<reference evidence="2" key="1">
    <citation type="journal article" date="2020" name="Stud. Mycol.">
        <title>101 Dothideomycetes genomes: a test case for predicting lifestyles and emergence of pathogens.</title>
        <authorList>
            <person name="Haridas S."/>
            <person name="Albert R."/>
            <person name="Binder M."/>
            <person name="Bloem J."/>
            <person name="Labutti K."/>
            <person name="Salamov A."/>
            <person name="Andreopoulos B."/>
            <person name="Baker S."/>
            <person name="Barry K."/>
            <person name="Bills G."/>
            <person name="Bluhm B."/>
            <person name="Cannon C."/>
            <person name="Castanera R."/>
            <person name="Culley D."/>
            <person name="Daum C."/>
            <person name="Ezra D."/>
            <person name="Gonzalez J."/>
            <person name="Henrissat B."/>
            <person name="Kuo A."/>
            <person name="Liang C."/>
            <person name="Lipzen A."/>
            <person name="Lutzoni F."/>
            <person name="Magnuson J."/>
            <person name="Mondo S."/>
            <person name="Nolan M."/>
            <person name="Ohm R."/>
            <person name="Pangilinan J."/>
            <person name="Park H.-J."/>
            <person name="Ramirez L."/>
            <person name="Alfaro M."/>
            <person name="Sun H."/>
            <person name="Tritt A."/>
            <person name="Yoshinaga Y."/>
            <person name="Zwiers L.-H."/>
            <person name="Turgeon B."/>
            <person name="Goodwin S."/>
            <person name="Spatafora J."/>
            <person name="Crous P."/>
            <person name="Grigoriev I."/>
        </authorList>
    </citation>
    <scope>NUCLEOTIDE SEQUENCE</scope>
    <source>
        <strain evidence="2">CBS 121167</strain>
    </source>
</reference>
<dbReference type="AlphaFoldDB" id="A0A6A6BDY5"/>
<accession>A0A6A6BDY5</accession>
<feature type="region of interest" description="Disordered" evidence="1">
    <location>
        <begin position="429"/>
        <end position="448"/>
    </location>
</feature>